<reference evidence="1" key="1">
    <citation type="submission" date="2025-08" db="UniProtKB">
        <authorList>
            <consortium name="Ensembl"/>
        </authorList>
    </citation>
    <scope>IDENTIFICATION</scope>
</reference>
<proteinExistence type="predicted"/>
<dbReference type="Ensembl" id="ENSJJAT00000025326.1">
    <property type="protein sequence ID" value="ENSJJAP00000018793.1"/>
    <property type="gene ID" value="ENSJJAG00000019954.1"/>
</dbReference>
<accession>A0A8C5L2M9</accession>
<gene>
    <name evidence="1" type="primary">Pou2f1</name>
</gene>
<dbReference type="Proteomes" id="UP000694385">
    <property type="component" value="Unassembled WGS sequence"/>
</dbReference>
<organism evidence="1 2">
    <name type="scientific">Jaculus jaculus</name>
    <name type="common">Lesser Egyptian jerboa</name>
    <dbReference type="NCBI Taxonomy" id="51337"/>
    <lineage>
        <taxon>Eukaryota</taxon>
        <taxon>Metazoa</taxon>
        <taxon>Chordata</taxon>
        <taxon>Craniata</taxon>
        <taxon>Vertebrata</taxon>
        <taxon>Euteleostomi</taxon>
        <taxon>Mammalia</taxon>
        <taxon>Eutheria</taxon>
        <taxon>Euarchontoglires</taxon>
        <taxon>Glires</taxon>
        <taxon>Rodentia</taxon>
        <taxon>Myomorpha</taxon>
        <taxon>Dipodoidea</taxon>
        <taxon>Dipodidae</taxon>
        <taxon>Dipodinae</taxon>
        <taxon>Jaculus</taxon>
    </lineage>
</organism>
<sequence>MNNPPEA</sequence>
<keyword evidence="2" id="KW-1185">Reference proteome</keyword>
<name>A0A8C5L2M9_JACJA</name>
<evidence type="ECO:0000313" key="2">
    <source>
        <dbReference type="Proteomes" id="UP000694385"/>
    </source>
</evidence>
<reference evidence="1" key="2">
    <citation type="submission" date="2025-09" db="UniProtKB">
        <authorList>
            <consortium name="Ensembl"/>
        </authorList>
    </citation>
    <scope>IDENTIFICATION</scope>
</reference>
<protein>
    <submittedName>
        <fullName evidence="1">POU class 2 homeobox 1</fullName>
    </submittedName>
</protein>
<evidence type="ECO:0000313" key="1">
    <source>
        <dbReference type="Ensembl" id="ENSJJAP00000018793.1"/>
    </source>
</evidence>